<name>A0AAE0YVE8_9GAST</name>
<dbReference type="AlphaFoldDB" id="A0AAE0YVE8"/>
<proteinExistence type="predicted"/>
<protein>
    <submittedName>
        <fullName evidence="1">Uncharacterized protein</fullName>
    </submittedName>
</protein>
<organism evidence="1 2">
    <name type="scientific">Elysia crispata</name>
    <name type="common">lettuce slug</name>
    <dbReference type="NCBI Taxonomy" id="231223"/>
    <lineage>
        <taxon>Eukaryota</taxon>
        <taxon>Metazoa</taxon>
        <taxon>Spiralia</taxon>
        <taxon>Lophotrochozoa</taxon>
        <taxon>Mollusca</taxon>
        <taxon>Gastropoda</taxon>
        <taxon>Heterobranchia</taxon>
        <taxon>Euthyneura</taxon>
        <taxon>Panpulmonata</taxon>
        <taxon>Sacoglossa</taxon>
        <taxon>Placobranchoidea</taxon>
        <taxon>Plakobranchidae</taxon>
        <taxon>Elysia</taxon>
    </lineage>
</organism>
<evidence type="ECO:0000313" key="1">
    <source>
        <dbReference type="EMBL" id="KAK3757211.1"/>
    </source>
</evidence>
<gene>
    <name evidence="1" type="ORF">RRG08_047402</name>
</gene>
<dbReference type="EMBL" id="JAWDGP010005399">
    <property type="protein sequence ID" value="KAK3757211.1"/>
    <property type="molecule type" value="Genomic_DNA"/>
</dbReference>
<evidence type="ECO:0000313" key="2">
    <source>
        <dbReference type="Proteomes" id="UP001283361"/>
    </source>
</evidence>
<reference evidence="1" key="1">
    <citation type="journal article" date="2023" name="G3 (Bethesda)">
        <title>A reference genome for the long-term kleptoplast-retaining sea slug Elysia crispata morphotype clarki.</title>
        <authorList>
            <person name="Eastman K.E."/>
            <person name="Pendleton A.L."/>
            <person name="Shaikh M.A."/>
            <person name="Suttiyut T."/>
            <person name="Ogas R."/>
            <person name="Tomko P."/>
            <person name="Gavelis G."/>
            <person name="Widhalm J.R."/>
            <person name="Wisecaver J.H."/>
        </authorList>
    </citation>
    <scope>NUCLEOTIDE SEQUENCE</scope>
    <source>
        <strain evidence="1">ECLA1</strain>
    </source>
</reference>
<dbReference type="Proteomes" id="UP001283361">
    <property type="component" value="Unassembled WGS sequence"/>
</dbReference>
<comment type="caution">
    <text evidence="1">The sequence shown here is derived from an EMBL/GenBank/DDBJ whole genome shotgun (WGS) entry which is preliminary data.</text>
</comment>
<keyword evidence="2" id="KW-1185">Reference proteome</keyword>
<accession>A0AAE0YVE8</accession>
<sequence length="83" mass="9492">MGKNKGIVTPALKRRLRFLGTGKFCQLLALYGVLCAEYHTWSGSIFPSLAIRRLCPSSINQSFHLRDRNIARDREHNAEGNYR</sequence>